<dbReference type="EMBL" id="BORQ01000005">
    <property type="protein sequence ID" value="GIO33047.1"/>
    <property type="molecule type" value="Genomic_DNA"/>
</dbReference>
<keyword evidence="2" id="KW-1185">Reference proteome</keyword>
<protein>
    <submittedName>
        <fullName evidence="1">Uncharacterized protein</fullName>
    </submittedName>
</protein>
<evidence type="ECO:0000313" key="2">
    <source>
        <dbReference type="Proteomes" id="UP000679779"/>
    </source>
</evidence>
<dbReference type="Proteomes" id="UP000679779">
    <property type="component" value="Unassembled WGS sequence"/>
</dbReference>
<comment type="caution">
    <text evidence="1">The sequence shown here is derived from an EMBL/GenBank/DDBJ whole genome shotgun (WGS) entry which is preliminary data.</text>
</comment>
<evidence type="ECO:0000313" key="1">
    <source>
        <dbReference type="EMBL" id="GIO33047.1"/>
    </source>
</evidence>
<gene>
    <name evidence="1" type="ORF">J2TS6_41880</name>
</gene>
<name>A0A919XHQ1_9BACL</name>
<organism evidence="1 2">
    <name type="scientific">Paenibacillus albilobatus</name>
    <dbReference type="NCBI Taxonomy" id="2716884"/>
    <lineage>
        <taxon>Bacteria</taxon>
        <taxon>Bacillati</taxon>
        <taxon>Bacillota</taxon>
        <taxon>Bacilli</taxon>
        <taxon>Bacillales</taxon>
        <taxon>Paenibacillaceae</taxon>
        <taxon>Paenibacillus</taxon>
    </lineage>
</organism>
<reference evidence="1" key="1">
    <citation type="submission" date="2021-03" db="EMBL/GenBank/DDBJ databases">
        <title>Antimicrobial resistance genes in bacteria isolated from Japanese honey, and their potential for conferring macrolide and lincosamide resistance in the American foulbrood pathogen Paenibacillus larvae.</title>
        <authorList>
            <person name="Okamoto M."/>
            <person name="Kumagai M."/>
            <person name="Kanamori H."/>
            <person name="Takamatsu D."/>
        </authorList>
    </citation>
    <scope>NUCLEOTIDE SEQUENCE</scope>
    <source>
        <strain evidence="1">J2TS6</strain>
    </source>
</reference>
<sequence>MTIVNFDEKGDKDTELEIIRLNQIAQKLLERSEIDVTVRLESRFYGGRLVGGKFGMHSRSITMYTGVIEEQCMQMFGSLERVEEYFAIVLAHELGHAADSDLSSLCEQMEDMSLSEGTRMRTALQIEENAWNYALTLLPEADKIMVSSIIDESLEAYRSRVRLAEMEADIAS</sequence>
<dbReference type="AlphaFoldDB" id="A0A919XHQ1"/>
<proteinExistence type="predicted"/>
<accession>A0A919XHQ1</accession>